<evidence type="ECO:0000313" key="3">
    <source>
        <dbReference type="EMBL" id="TDC19830.1"/>
    </source>
</evidence>
<dbReference type="Pfam" id="PF09851">
    <property type="entry name" value="SHOCT"/>
    <property type="match status" value="1"/>
</dbReference>
<keyword evidence="1" id="KW-1133">Transmembrane helix</keyword>
<organism evidence="3 4">
    <name type="scientific">Actinomadura bangladeshensis</name>
    <dbReference type="NCBI Taxonomy" id="453573"/>
    <lineage>
        <taxon>Bacteria</taxon>
        <taxon>Bacillati</taxon>
        <taxon>Actinomycetota</taxon>
        <taxon>Actinomycetes</taxon>
        <taxon>Streptosporangiales</taxon>
        <taxon>Thermomonosporaceae</taxon>
        <taxon>Actinomadura</taxon>
    </lineage>
</organism>
<keyword evidence="1" id="KW-0812">Transmembrane</keyword>
<name>A0A4R4PE56_9ACTN</name>
<keyword evidence="4" id="KW-1185">Reference proteome</keyword>
<dbReference type="OrthoDB" id="3748887at2"/>
<accession>A0A4R4PE56</accession>
<dbReference type="EMBL" id="SMJW01000005">
    <property type="protein sequence ID" value="TDC19830.1"/>
    <property type="molecule type" value="Genomic_DNA"/>
</dbReference>
<sequence length="104" mass="11321">MNIGYALVAAAPGDGWGHMGNGGWSGWMWLWGTAMVLFWVVVIGAAAWLVVRASTPRRGGTPNAGTAQLEHAREILAERYARGEIGTEEYEERLARLRGPNVRA</sequence>
<dbReference type="Proteomes" id="UP000295431">
    <property type="component" value="Unassembled WGS sequence"/>
</dbReference>
<dbReference type="InterPro" id="IPR018649">
    <property type="entry name" value="SHOCT"/>
</dbReference>
<proteinExistence type="predicted"/>
<evidence type="ECO:0000259" key="2">
    <source>
        <dbReference type="Pfam" id="PF09851"/>
    </source>
</evidence>
<protein>
    <submittedName>
        <fullName evidence="3">SHOCT domain-containing protein</fullName>
    </submittedName>
</protein>
<reference evidence="3 4" key="1">
    <citation type="submission" date="2019-03" db="EMBL/GenBank/DDBJ databases">
        <title>Draft genome sequences of novel Actinobacteria.</title>
        <authorList>
            <person name="Sahin N."/>
            <person name="Ay H."/>
            <person name="Saygin H."/>
        </authorList>
    </citation>
    <scope>NUCLEOTIDE SEQUENCE [LARGE SCALE GENOMIC DNA]</scope>
    <source>
        <strain evidence="3 4">DSM 45347</strain>
    </source>
</reference>
<evidence type="ECO:0000256" key="1">
    <source>
        <dbReference type="SAM" id="Phobius"/>
    </source>
</evidence>
<gene>
    <name evidence="3" type="ORF">E1284_02385</name>
</gene>
<feature type="domain" description="SHOCT" evidence="2">
    <location>
        <begin position="73"/>
        <end position="97"/>
    </location>
</feature>
<keyword evidence="1" id="KW-0472">Membrane</keyword>
<evidence type="ECO:0000313" key="4">
    <source>
        <dbReference type="Proteomes" id="UP000295431"/>
    </source>
</evidence>
<comment type="caution">
    <text evidence="3">The sequence shown here is derived from an EMBL/GenBank/DDBJ whole genome shotgun (WGS) entry which is preliminary data.</text>
</comment>
<dbReference type="RefSeq" id="WP_131936526.1">
    <property type="nucleotide sequence ID" value="NZ_BAAAMX010000069.1"/>
</dbReference>
<feature type="transmembrane region" description="Helical" evidence="1">
    <location>
        <begin position="28"/>
        <end position="51"/>
    </location>
</feature>
<dbReference type="AlphaFoldDB" id="A0A4R4PE56"/>